<name>C0M8Y9_STRE4</name>
<dbReference type="InterPro" id="IPR007712">
    <property type="entry name" value="RelE/ParE_toxin"/>
</dbReference>
<evidence type="ECO:0000313" key="2">
    <source>
        <dbReference type="EMBL" id="CAW95209.1"/>
    </source>
</evidence>
<dbReference type="HOGENOM" id="CLU_147162_6_0_9"/>
<dbReference type="RefSeq" id="WP_012680125.1">
    <property type="nucleotide sequence ID" value="NC_012471.1"/>
</dbReference>
<dbReference type="OrthoDB" id="362857at2"/>
<protein>
    <submittedName>
        <fullName evidence="2">Putative plasmid stabilisation system protein</fullName>
    </submittedName>
</protein>
<dbReference type="Proteomes" id="UP000001365">
    <property type="component" value="Chromosome"/>
</dbReference>
<dbReference type="InterPro" id="IPR035093">
    <property type="entry name" value="RelE/ParE_toxin_dom_sf"/>
</dbReference>
<keyword evidence="1" id="KW-1277">Toxin-antitoxin system</keyword>
<accession>C0M8Y9</accession>
<dbReference type="EMBL" id="FM204883">
    <property type="protein sequence ID" value="CAW95209.1"/>
    <property type="molecule type" value="Genomic_DNA"/>
</dbReference>
<dbReference type="AlphaFoldDB" id="C0M8Y9"/>
<sequence>MAYDIYISNKAEQDLDEIYNYYLTEFSHSSAQKVIESLQSAISILEISPEGYVDFDDRVGRKLFPEGQLRMIPSKHFIVFYLIRQSRVDILRIRSTKTDYLNDLENLFNNIL</sequence>
<proteinExistence type="predicted"/>
<organism evidence="2 3">
    <name type="scientific">Streptococcus equi subsp. equi (strain 4047)</name>
    <dbReference type="NCBI Taxonomy" id="553482"/>
    <lineage>
        <taxon>Bacteria</taxon>
        <taxon>Bacillati</taxon>
        <taxon>Bacillota</taxon>
        <taxon>Bacilli</taxon>
        <taxon>Lactobacillales</taxon>
        <taxon>Streptococcaceae</taxon>
        <taxon>Streptococcus</taxon>
    </lineage>
</organism>
<gene>
    <name evidence="2" type="ordered locus">SEQ_1971</name>
</gene>
<dbReference type="Gene3D" id="3.30.2310.20">
    <property type="entry name" value="RelE-like"/>
    <property type="match status" value="1"/>
</dbReference>
<dbReference type="Pfam" id="PF05016">
    <property type="entry name" value="ParE_toxin"/>
    <property type="match status" value="1"/>
</dbReference>
<reference evidence="2 3" key="1">
    <citation type="journal article" date="2009" name="PLoS Pathog.">
        <title>Genomic evidence for the evolution of Streptococcus equi: host restriction, increased virulence, and genetic exchange with human pathogens.</title>
        <authorList>
            <person name="Holden M.T.G."/>
            <person name="Heather Z."/>
            <person name="Paillot R."/>
            <person name="Steward K.F."/>
            <person name="Webb K."/>
            <person name="Ainslie F."/>
            <person name="Jourdan T."/>
            <person name="Bason N.C."/>
            <person name="Holroyd N.E."/>
            <person name="Mungall K."/>
            <person name="Quail M.A."/>
            <person name="Sanders M."/>
            <person name="Simmonds M."/>
            <person name="Willey D."/>
            <person name="Brooks K."/>
            <person name="Aanensen D.M."/>
            <person name="Spratt B.G."/>
            <person name="Jolley K.A."/>
            <person name="Maiden M.C.J."/>
            <person name="Kehoe M."/>
            <person name="Chanter N."/>
            <person name="Bentley S.D."/>
            <person name="Robinson C."/>
            <person name="Maskell D.J."/>
            <person name="Parkhill J."/>
            <person name="Waller A.S."/>
        </authorList>
    </citation>
    <scope>NUCLEOTIDE SEQUENCE [LARGE SCALE GENOMIC DNA]</scope>
    <source>
        <strain evidence="2 3">4047</strain>
    </source>
</reference>
<evidence type="ECO:0000313" key="3">
    <source>
        <dbReference type="Proteomes" id="UP000001365"/>
    </source>
</evidence>
<dbReference type="KEGG" id="seu:SEQ_1971"/>
<evidence type="ECO:0000256" key="1">
    <source>
        <dbReference type="ARBA" id="ARBA00022649"/>
    </source>
</evidence>